<name>A0A4R6U4T3_9BACI</name>
<reference evidence="1 2" key="1">
    <citation type="submission" date="2019-03" db="EMBL/GenBank/DDBJ databases">
        <title>Genomic Encyclopedia of Type Strains, Phase IV (KMG-IV): sequencing the most valuable type-strain genomes for metagenomic binning, comparative biology and taxonomic classification.</title>
        <authorList>
            <person name="Goeker M."/>
        </authorList>
    </citation>
    <scope>NUCLEOTIDE SEQUENCE [LARGE SCALE GENOMIC DNA]</scope>
    <source>
        <strain evidence="1 2">DSM 28697</strain>
    </source>
</reference>
<gene>
    <name evidence="1" type="ORF">EV213_10368</name>
</gene>
<dbReference type="Proteomes" id="UP000295632">
    <property type="component" value="Unassembled WGS sequence"/>
</dbReference>
<evidence type="ECO:0000313" key="2">
    <source>
        <dbReference type="Proteomes" id="UP000295632"/>
    </source>
</evidence>
<sequence length="42" mass="5013">MKRRVEHHGAKKWFFTFLSNRDFYLAASASRSWPRKAEASKL</sequence>
<proteinExistence type="predicted"/>
<organism evidence="1 2">
    <name type="scientific">Aureibacillus halotolerans</name>
    <dbReference type="NCBI Taxonomy" id="1508390"/>
    <lineage>
        <taxon>Bacteria</taxon>
        <taxon>Bacillati</taxon>
        <taxon>Bacillota</taxon>
        <taxon>Bacilli</taxon>
        <taxon>Bacillales</taxon>
        <taxon>Bacillaceae</taxon>
        <taxon>Aureibacillus</taxon>
    </lineage>
</organism>
<accession>A0A4R6U4T3</accession>
<comment type="caution">
    <text evidence="1">The sequence shown here is derived from an EMBL/GenBank/DDBJ whole genome shotgun (WGS) entry which is preliminary data.</text>
</comment>
<dbReference type="AlphaFoldDB" id="A0A4R6U4T3"/>
<evidence type="ECO:0000313" key="1">
    <source>
        <dbReference type="EMBL" id="TDQ41490.1"/>
    </source>
</evidence>
<dbReference type="EMBL" id="SNYJ01000003">
    <property type="protein sequence ID" value="TDQ41490.1"/>
    <property type="molecule type" value="Genomic_DNA"/>
</dbReference>
<keyword evidence="2" id="KW-1185">Reference proteome</keyword>
<protein>
    <submittedName>
        <fullName evidence="1">Uncharacterized protein</fullName>
    </submittedName>
</protein>